<organism evidence="2 5">
    <name type="scientific">Marinomonas gallaica</name>
    <dbReference type="NCBI Taxonomy" id="1806667"/>
    <lineage>
        <taxon>Bacteria</taxon>
        <taxon>Pseudomonadati</taxon>
        <taxon>Pseudomonadota</taxon>
        <taxon>Gammaproteobacteria</taxon>
        <taxon>Oceanospirillales</taxon>
        <taxon>Oceanospirillaceae</taxon>
        <taxon>Marinomonas</taxon>
    </lineage>
</organism>
<dbReference type="Proteomes" id="UP000092871">
    <property type="component" value="Unassembled WGS sequence"/>
</dbReference>
<evidence type="ECO:0000256" key="1">
    <source>
        <dbReference type="SAM" id="Phobius"/>
    </source>
</evidence>
<evidence type="ECO:0000313" key="4">
    <source>
        <dbReference type="Proteomes" id="UP000092840"/>
    </source>
</evidence>
<dbReference type="OrthoDB" id="6199376at2"/>
<reference evidence="3 4" key="1">
    <citation type="submission" date="2016-06" db="EMBL/GenBank/DDBJ databases">
        <authorList>
            <person name="Rodrigo-Torres L."/>
            <person name="Arahal D.R."/>
        </authorList>
    </citation>
    <scope>NUCLEOTIDE SEQUENCE [LARGE SCALE GENOMIC DNA]</scope>
    <source>
        <strain evidence="3 4">CECT 5116</strain>
    </source>
</reference>
<proteinExistence type="predicted"/>
<name>A0A1C3JVK5_9GAMM</name>
<protein>
    <submittedName>
        <fullName evidence="2">Uncharacterized protein</fullName>
    </submittedName>
</protein>
<feature type="transmembrane region" description="Helical" evidence="1">
    <location>
        <begin position="54"/>
        <end position="87"/>
    </location>
</feature>
<dbReference type="AlphaFoldDB" id="A0A1C3JVK5"/>
<evidence type="ECO:0000313" key="2">
    <source>
        <dbReference type="EMBL" id="SBT19086.1"/>
    </source>
</evidence>
<dbReference type="Proteomes" id="UP000092840">
    <property type="component" value="Unassembled WGS sequence"/>
</dbReference>
<evidence type="ECO:0000313" key="5">
    <source>
        <dbReference type="Proteomes" id="UP000092871"/>
    </source>
</evidence>
<keyword evidence="1" id="KW-0812">Transmembrane</keyword>
<keyword evidence="1" id="KW-1133">Transmembrane helix</keyword>
<dbReference type="EMBL" id="FLRB01000009">
    <property type="protein sequence ID" value="SBT20839.1"/>
    <property type="molecule type" value="Genomic_DNA"/>
</dbReference>
<sequence length="91" mass="10692">MMKALIEFHFYLALITLMPTWYQRDCIEEERLSKHAHYRRQSEHYQAKRKLVRALWTGTGTLMLIFPTPPLMVGGLLFSTCLSFAILDESK</sequence>
<keyword evidence="4" id="KW-1185">Reference proteome</keyword>
<gene>
    <name evidence="2" type="ORF">MGA5115_03247</name>
    <name evidence="3" type="ORF">MGA5116_01426</name>
</gene>
<accession>A0A1C3JVK5</accession>
<dbReference type="EMBL" id="FLRA01000024">
    <property type="protein sequence ID" value="SBT19086.1"/>
    <property type="molecule type" value="Genomic_DNA"/>
</dbReference>
<keyword evidence="1" id="KW-0472">Membrane</keyword>
<reference evidence="2 5" key="2">
    <citation type="submission" date="2016-06" db="EMBL/GenBank/DDBJ databases">
        <authorList>
            <person name="Kjaerup R.B."/>
            <person name="Dalgaard T.S."/>
            <person name="Juul-Madsen H.R."/>
        </authorList>
    </citation>
    <scope>NUCLEOTIDE SEQUENCE [LARGE SCALE GENOMIC DNA]</scope>
    <source>
        <strain evidence="2 5">CECT 5115</strain>
    </source>
</reference>
<dbReference type="RefSeq" id="WP_083202923.1">
    <property type="nucleotide sequence ID" value="NZ_FLRA01000024.1"/>
</dbReference>
<evidence type="ECO:0000313" key="3">
    <source>
        <dbReference type="EMBL" id="SBT20839.1"/>
    </source>
</evidence>